<proteinExistence type="predicted"/>
<organism evidence="4 5">
    <name type="scientific">Qingshengfaniella alkalisoli</name>
    <dbReference type="NCBI Taxonomy" id="2599296"/>
    <lineage>
        <taxon>Bacteria</taxon>
        <taxon>Pseudomonadati</taxon>
        <taxon>Pseudomonadota</taxon>
        <taxon>Alphaproteobacteria</taxon>
        <taxon>Rhodobacterales</taxon>
        <taxon>Paracoccaceae</taxon>
        <taxon>Qingshengfaniella</taxon>
    </lineage>
</organism>
<feature type="domain" description="LysM" evidence="3">
    <location>
        <begin position="363"/>
        <end position="412"/>
    </location>
</feature>
<evidence type="ECO:0000313" key="5">
    <source>
        <dbReference type="Proteomes" id="UP000318483"/>
    </source>
</evidence>
<dbReference type="KEGG" id="lit:FPZ52_04630"/>
<dbReference type="Gene3D" id="2.60.40.10">
    <property type="entry name" value="Immunoglobulins"/>
    <property type="match status" value="1"/>
</dbReference>
<reference evidence="4 5" key="1">
    <citation type="submission" date="2019-07" db="EMBL/GenBank/DDBJ databases">
        <title>Litoreibacter alkalisoli sp. nov., isolated from saline-alkaline soil.</title>
        <authorList>
            <person name="Wang S."/>
            <person name="Xu L."/>
            <person name="Xing Y.-T."/>
            <person name="Sun J.-Q."/>
        </authorList>
    </citation>
    <scope>NUCLEOTIDE SEQUENCE [LARGE SCALE GENOMIC DNA]</scope>
    <source>
        <strain evidence="4 5">LN3S51</strain>
    </source>
</reference>
<dbReference type="PANTHER" id="PTHR34700:SF4">
    <property type="entry name" value="PHAGE-LIKE ELEMENT PBSX PROTEIN XKDP"/>
    <property type="match status" value="1"/>
</dbReference>
<dbReference type="EMBL" id="CP042261">
    <property type="protein sequence ID" value="QDY68982.1"/>
    <property type="molecule type" value="Genomic_DNA"/>
</dbReference>
<dbReference type="Gene3D" id="3.10.350.10">
    <property type="entry name" value="LysM domain"/>
    <property type="match status" value="1"/>
</dbReference>
<gene>
    <name evidence="4" type="ORF">FPZ52_04630</name>
</gene>
<dbReference type="InterPro" id="IPR018392">
    <property type="entry name" value="LysM"/>
</dbReference>
<dbReference type="Proteomes" id="UP000318483">
    <property type="component" value="Chromosome"/>
</dbReference>
<feature type="region of interest" description="Disordered" evidence="1">
    <location>
        <begin position="165"/>
        <end position="244"/>
    </location>
</feature>
<evidence type="ECO:0000259" key="3">
    <source>
        <dbReference type="PROSITE" id="PS51782"/>
    </source>
</evidence>
<dbReference type="CDD" id="cd00118">
    <property type="entry name" value="LysM"/>
    <property type="match status" value="1"/>
</dbReference>
<keyword evidence="5" id="KW-1185">Reference proteome</keyword>
<keyword evidence="2" id="KW-1133">Transmembrane helix</keyword>
<dbReference type="OrthoDB" id="370541at2"/>
<dbReference type="PROSITE" id="PS51782">
    <property type="entry name" value="LYSM"/>
    <property type="match status" value="1"/>
</dbReference>
<name>A0A5B8IRZ7_9RHOB</name>
<keyword evidence="2" id="KW-0812">Transmembrane</keyword>
<dbReference type="InterPro" id="IPR013783">
    <property type="entry name" value="Ig-like_fold"/>
</dbReference>
<evidence type="ECO:0000256" key="1">
    <source>
        <dbReference type="SAM" id="MobiDB-lite"/>
    </source>
</evidence>
<sequence length="417" mass="43627">MRGSNKAISMDKTVPTRSSRVVLAGSVAAVAIATVVGIALYDRRTDEIAVPVEEPAAEPLKETAVPVDPEPEAVDEPARPAIDVVRVDPDGRTVVAGRAAPGQTIRIILDGETLTEVTAGAGGEFVAFTDVEDTGEPRSVWVTGLDTDGELVTSDANVIVAPRKESVAERAVTPSAAAEARVEQADNSPVPESAVQTAEVVADPSSPSTDDTTPKNAEPPVRADVSTPGDSIPAGPDAQGRAPQLLVSDSGGVRLMAPPEVSDADGMQIDTIAYGEGDTVELRGRSSQPGEVRLTLDGEEIARVSTKQDGSWEADVEGIDAGTYTLSAERVDAAPNQPAKVSVPFKRESPATIAAVAQAEPAKIVTVQPGFTLWGIARDRYGEGLQYVQVFEANRDQINNPDLIYPGQIFDLPGIDQ</sequence>
<dbReference type="Pfam" id="PF01476">
    <property type="entry name" value="LysM"/>
    <property type="match status" value="1"/>
</dbReference>
<evidence type="ECO:0000313" key="4">
    <source>
        <dbReference type="EMBL" id="QDY68982.1"/>
    </source>
</evidence>
<dbReference type="PANTHER" id="PTHR34700">
    <property type="entry name" value="POTASSIUM BINDING PROTEIN KBP"/>
    <property type="match status" value="1"/>
</dbReference>
<dbReference type="AlphaFoldDB" id="A0A5B8IRZ7"/>
<dbReference type="InterPro" id="IPR036779">
    <property type="entry name" value="LysM_dom_sf"/>
</dbReference>
<dbReference type="InterPro" id="IPR052196">
    <property type="entry name" value="Bact_Kbp"/>
</dbReference>
<protein>
    <submittedName>
        <fullName evidence="4">LysM peptidoglycan-binding domain-containing protein</fullName>
    </submittedName>
</protein>
<evidence type="ECO:0000256" key="2">
    <source>
        <dbReference type="SAM" id="Phobius"/>
    </source>
</evidence>
<feature type="transmembrane region" description="Helical" evidence="2">
    <location>
        <begin position="21"/>
        <end position="41"/>
    </location>
</feature>
<accession>A0A5B8IRZ7</accession>
<keyword evidence="2" id="KW-0472">Membrane</keyword>